<dbReference type="FunFam" id="3.40.50.720:FF:000084">
    <property type="entry name" value="Short-chain dehydrogenase reductase"/>
    <property type="match status" value="1"/>
</dbReference>
<evidence type="ECO:0000256" key="1">
    <source>
        <dbReference type="ARBA" id="ARBA00006484"/>
    </source>
</evidence>
<dbReference type="PANTHER" id="PTHR24321">
    <property type="entry name" value="DEHYDROGENASES, SHORT CHAIN"/>
    <property type="match status" value="1"/>
</dbReference>
<gene>
    <name evidence="3" type="ORF">FM101_14015</name>
</gene>
<comment type="similarity">
    <text evidence="1">Belongs to the short-chain dehydrogenases/reductases (SDR) family.</text>
</comment>
<organism evidence="3 4">
    <name type="scientific">Arthrobacter rhombi</name>
    <dbReference type="NCBI Taxonomy" id="71253"/>
    <lineage>
        <taxon>Bacteria</taxon>
        <taxon>Bacillati</taxon>
        <taxon>Actinomycetota</taxon>
        <taxon>Actinomycetes</taxon>
        <taxon>Micrococcales</taxon>
        <taxon>Micrococcaceae</taxon>
        <taxon>Arthrobacter</taxon>
    </lineage>
</organism>
<dbReference type="EC" id="1.1.1.100" evidence="3"/>
<accession>A0A1R4GVU4</accession>
<dbReference type="CDD" id="cd05233">
    <property type="entry name" value="SDR_c"/>
    <property type="match status" value="1"/>
</dbReference>
<evidence type="ECO:0000256" key="2">
    <source>
        <dbReference type="ARBA" id="ARBA00023002"/>
    </source>
</evidence>
<reference evidence="3 4" key="1">
    <citation type="submission" date="2017-02" db="EMBL/GenBank/DDBJ databases">
        <authorList>
            <person name="Peterson S.W."/>
        </authorList>
    </citation>
    <scope>NUCLEOTIDE SEQUENCE [LARGE SCALE GENOMIC DNA]</scope>
    <source>
        <strain evidence="3 4">B Ar 00.02</strain>
    </source>
</reference>
<dbReference type="PRINTS" id="PR00080">
    <property type="entry name" value="SDRFAMILY"/>
</dbReference>
<keyword evidence="4" id="KW-1185">Reference proteome</keyword>
<dbReference type="Pfam" id="PF13561">
    <property type="entry name" value="adh_short_C2"/>
    <property type="match status" value="1"/>
</dbReference>
<keyword evidence="2 3" id="KW-0560">Oxidoreductase</keyword>
<dbReference type="AlphaFoldDB" id="A0A1R4GVU4"/>
<dbReference type="Proteomes" id="UP000195913">
    <property type="component" value="Unassembled WGS sequence"/>
</dbReference>
<dbReference type="RefSeq" id="WP_087000698.1">
    <property type="nucleotide sequence ID" value="NZ_FUHW01000046.1"/>
</dbReference>
<dbReference type="Gene3D" id="3.40.50.720">
    <property type="entry name" value="NAD(P)-binding Rossmann-like Domain"/>
    <property type="match status" value="1"/>
</dbReference>
<dbReference type="GO" id="GO:0004316">
    <property type="term" value="F:3-oxoacyl-[acyl-carrier-protein] reductase (NADPH) activity"/>
    <property type="evidence" value="ECO:0007669"/>
    <property type="project" value="UniProtKB-EC"/>
</dbReference>
<evidence type="ECO:0000313" key="3">
    <source>
        <dbReference type="EMBL" id="SJM71932.1"/>
    </source>
</evidence>
<dbReference type="SUPFAM" id="SSF51735">
    <property type="entry name" value="NAD(P)-binding Rossmann-fold domains"/>
    <property type="match status" value="1"/>
</dbReference>
<dbReference type="InterPro" id="IPR002347">
    <property type="entry name" value="SDR_fam"/>
</dbReference>
<sequence length="245" mass="25454">MKFKDQAAIITGAASGIGRATARRLAEDGAKLILVDYNEEALNETLDLVTGHGAEAHAVGADVSDTSAVHGYVQAAIENFGRVDLFHNNAGILQVPGLLHESSIEDFDQIVAVNLRGAFMGMKYVLEQMMLQGSGSIVNTASHAAIRAEPTMGMYAATKHALAGLTVTAASEYGPHGLRINAVCPGGVKTAMTAGMPESADLSGFGPMQRMAEPEEIAATVAFLLSEEASYINGVLLPVDGGLAV</sequence>
<dbReference type="InterPro" id="IPR036291">
    <property type="entry name" value="NAD(P)-bd_dom_sf"/>
</dbReference>
<name>A0A1R4GVU4_9MICC</name>
<dbReference type="PROSITE" id="PS00061">
    <property type="entry name" value="ADH_SHORT"/>
    <property type="match status" value="1"/>
</dbReference>
<proteinExistence type="inferred from homology"/>
<dbReference type="EMBL" id="FUHW01000046">
    <property type="protein sequence ID" value="SJM71932.1"/>
    <property type="molecule type" value="Genomic_DNA"/>
</dbReference>
<dbReference type="InterPro" id="IPR020904">
    <property type="entry name" value="Sc_DH/Rdtase_CS"/>
</dbReference>
<protein>
    <submittedName>
        <fullName evidence="3">3-oxoacyl-[acyl-carrier protein] reductase</fullName>
        <ecNumber evidence="3">1.1.1.100</ecNumber>
    </submittedName>
</protein>
<dbReference type="NCBIfam" id="NF005559">
    <property type="entry name" value="PRK07231.1"/>
    <property type="match status" value="1"/>
</dbReference>
<dbReference type="PRINTS" id="PR00081">
    <property type="entry name" value="GDHRDH"/>
</dbReference>
<dbReference type="PANTHER" id="PTHR24321:SF8">
    <property type="entry name" value="ESTRADIOL 17-BETA-DEHYDROGENASE 8-RELATED"/>
    <property type="match status" value="1"/>
</dbReference>
<evidence type="ECO:0000313" key="4">
    <source>
        <dbReference type="Proteomes" id="UP000195913"/>
    </source>
</evidence>